<dbReference type="Proteomes" id="UP000268093">
    <property type="component" value="Unassembled WGS sequence"/>
</dbReference>
<organism evidence="2 3">
    <name type="scientific">Jimgerdemannia flammicorona</name>
    <dbReference type="NCBI Taxonomy" id="994334"/>
    <lineage>
        <taxon>Eukaryota</taxon>
        <taxon>Fungi</taxon>
        <taxon>Fungi incertae sedis</taxon>
        <taxon>Mucoromycota</taxon>
        <taxon>Mucoromycotina</taxon>
        <taxon>Endogonomycetes</taxon>
        <taxon>Endogonales</taxon>
        <taxon>Endogonaceae</taxon>
        <taxon>Jimgerdemannia</taxon>
    </lineage>
</organism>
<dbReference type="OrthoDB" id="73875at2759"/>
<evidence type="ECO:0000256" key="1">
    <source>
        <dbReference type="SAM" id="SignalP"/>
    </source>
</evidence>
<accession>A0A433DA19</accession>
<evidence type="ECO:0000313" key="3">
    <source>
        <dbReference type="Proteomes" id="UP000268093"/>
    </source>
</evidence>
<sequence>MAIPRILFLFVIALVLCSSLVRAEPEPDLPVFSRSWIHARKVKRSDDIVELSHTIDTGVGPGAGLSRMAGARPLINGGITLLGPASRLSNFHQTASAWKLVGCTNSTRKQKVMAYCTSVKAEVHCSDIFNGGAKDTIIKLPDGCGASPFAHVVKFHPTRKSLPQSELRLIGKKNSIVFELVFDYDFKSIPYKEGQTPMQMHMEFSNLPGFVEHPNYGKPRSYHQWLTGINKPTPPKKNAGAGVRRYASENDNTIPISHDFAATLASLEQPCNGFDMTLSVETGGKITGTVSFGYYVSGTIIPPKIKDHYAYFNGNADVEVELTLSGLVQYNFIGLEVPVVPTIGLPGLNYPGLLTLGPYFEINSALTGDIALYGTITASTGFSMPMVDISIGNGSEPKSTSEGTNFANVKLSDSLQMSAGLTIALVPQLGVKISVLGGSVDADVSLQPSAGVTAGGSVNFDLQTGKPEDPCVELDGQVSLNWGVGGKIGPWGSALTGKIWGIQKKLWSQLSLNLSLNLLHTFRIVLTFTNFCFGGGSTTSGRITTKPRRSGKRDLATRSMTCPSVNPFSANSTSP</sequence>
<name>A0A433DA19_9FUNG</name>
<comment type="caution">
    <text evidence="2">The sequence shown here is derived from an EMBL/GenBank/DDBJ whole genome shotgun (WGS) entry which is preliminary data.</text>
</comment>
<feature type="chain" id="PRO_5019523452" evidence="1">
    <location>
        <begin position="24"/>
        <end position="575"/>
    </location>
</feature>
<gene>
    <name evidence="2" type="ORF">BC936DRAFT_145474</name>
</gene>
<dbReference type="EMBL" id="RBNI01004254">
    <property type="protein sequence ID" value="RUP47662.1"/>
    <property type="molecule type" value="Genomic_DNA"/>
</dbReference>
<feature type="signal peptide" evidence="1">
    <location>
        <begin position="1"/>
        <end position="23"/>
    </location>
</feature>
<reference evidence="2 3" key="1">
    <citation type="journal article" date="2018" name="New Phytol.">
        <title>Phylogenomics of Endogonaceae and evolution of mycorrhizas within Mucoromycota.</title>
        <authorList>
            <person name="Chang Y."/>
            <person name="Desiro A."/>
            <person name="Na H."/>
            <person name="Sandor L."/>
            <person name="Lipzen A."/>
            <person name="Clum A."/>
            <person name="Barry K."/>
            <person name="Grigoriev I.V."/>
            <person name="Martin F.M."/>
            <person name="Stajich J.E."/>
            <person name="Smith M.E."/>
            <person name="Bonito G."/>
            <person name="Spatafora J.W."/>
        </authorList>
    </citation>
    <scope>NUCLEOTIDE SEQUENCE [LARGE SCALE GENOMIC DNA]</scope>
    <source>
        <strain evidence="2 3">GMNB39</strain>
    </source>
</reference>
<keyword evidence="3" id="KW-1185">Reference proteome</keyword>
<keyword evidence="1" id="KW-0732">Signal</keyword>
<dbReference type="AlphaFoldDB" id="A0A433DA19"/>
<evidence type="ECO:0000313" key="2">
    <source>
        <dbReference type="EMBL" id="RUP47662.1"/>
    </source>
</evidence>
<protein>
    <submittedName>
        <fullName evidence="2">Uncharacterized protein</fullName>
    </submittedName>
</protein>
<proteinExistence type="predicted"/>